<dbReference type="EMBL" id="CP014671">
    <property type="protein sequence ID" value="ANX03717.1"/>
    <property type="molecule type" value="Genomic_DNA"/>
</dbReference>
<evidence type="ECO:0000313" key="2">
    <source>
        <dbReference type="Proteomes" id="UP000092952"/>
    </source>
</evidence>
<organism evidence="1 2">
    <name type="scientific">Immundisolibacter cernigliae</name>
    <dbReference type="NCBI Taxonomy" id="1810504"/>
    <lineage>
        <taxon>Bacteria</taxon>
        <taxon>Pseudomonadati</taxon>
        <taxon>Pseudomonadota</taxon>
        <taxon>Gammaproteobacteria</taxon>
        <taxon>Immundisolibacterales</taxon>
        <taxon>Immundisolibacteraceae</taxon>
        <taxon>Immundisolibacter</taxon>
    </lineage>
</organism>
<dbReference type="PANTHER" id="PTHR30024">
    <property type="entry name" value="ALIPHATIC SULFONATES-BINDING PROTEIN-RELATED"/>
    <property type="match status" value="1"/>
</dbReference>
<keyword evidence="2" id="KW-1185">Reference proteome</keyword>
<gene>
    <name evidence="1" type="ORF">PG2T_05600</name>
</gene>
<name>A0A1B1YSQ6_9GAMM</name>
<dbReference type="InParanoid" id="A0A1B1YSQ6"/>
<accession>A0A1B1YSQ6</accession>
<dbReference type="SUPFAM" id="SSF53850">
    <property type="entry name" value="Periplasmic binding protein-like II"/>
    <property type="match status" value="1"/>
</dbReference>
<dbReference type="AlphaFoldDB" id="A0A1B1YSQ6"/>
<dbReference type="Gene3D" id="3.40.190.10">
    <property type="entry name" value="Periplasmic binding protein-like II"/>
    <property type="match status" value="1"/>
</dbReference>
<dbReference type="KEGG" id="gbi:PG2T_05600"/>
<dbReference type="Gene3D" id="3.40.190.270">
    <property type="match status" value="1"/>
</dbReference>
<evidence type="ECO:0000313" key="1">
    <source>
        <dbReference type="EMBL" id="ANX03717.1"/>
    </source>
</evidence>
<dbReference type="PANTHER" id="PTHR30024:SF45">
    <property type="entry name" value="ABC TRANSPORTER SUBSTRATE-BINDING PROTEIN"/>
    <property type="match status" value="1"/>
</dbReference>
<reference evidence="2" key="1">
    <citation type="submission" date="2016-03" db="EMBL/GenBank/DDBJ databases">
        <title>Complete genome sequence of Solimmundus cernigliae, representing a novel lineage of polycyclic aromatic hydrocarbon degraders within the Gammaproteobacteria.</title>
        <authorList>
            <person name="Singleton D.R."/>
            <person name="Dickey A.N."/>
            <person name="Scholl E.H."/>
            <person name="Wright F.A."/>
            <person name="Aitken M.D."/>
        </authorList>
    </citation>
    <scope>NUCLEOTIDE SEQUENCE [LARGE SCALE GENOMIC DNA]</scope>
    <source>
        <strain evidence="2">TR3.2</strain>
    </source>
</reference>
<sequence>MATASGIAFQRKSFDEEFAGSAFEVRNIKELGPSQADTHFDHRLADSFREGGAIPPLWARTRGADTLAVGLTFVADSLAVFVRADDPARRVQDLAGRRCGLPVRPYILIDFMKVNAHKGFYSTLAANGMAESDVRFVEMIVNDDMHGSINADLKQGDRPSLYDADVDHLLRGEVDAIFCKNAEVGLIERRYAGRIRKLYDLMTDQTDRAHMVNANPRIITVSAGLAREAPEAVERYLQVLVRTANWAATHPAEAAETMARELGVSADDIRNTYEPDFHKKLWPSFGPQVRRLLQVQIDFMQGRGYLGPVDLESWMQPRFLEQAYRREGLPAVA</sequence>
<evidence type="ECO:0008006" key="3">
    <source>
        <dbReference type="Google" id="ProtNLM"/>
    </source>
</evidence>
<dbReference type="STRING" id="1810504.PG2T_05600"/>
<proteinExistence type="predicted"/>
<protein>
    <recommendedName>
        <fullName evidence="3">SsuA/THI5-like domain-containing protein</fullName>
    </recommendedName>
</protein>
<dbReference type="Proteomes" id="UP000092952">
    <property type="component" value="Chromosome"/>
</dbReference>